<feature type="chain" id="PRO_5034808552" evidence="6">
    <location>
        <begin position="21"/>
        <end position="188"/>
    </location>
</feature>
<keyword evidence="4" id="KW-1015">Disulfide bond</keyword>
<dbReference type="GO" id="GO:0046589">
    <property type="term" value="F:ribonuclease T1 activity"/>
    <property type="evidence" value="ECO:0007669"/>
    <property type="project" value="UniProtKB-EC"/>
</dbReference>
<dbReference type="PANTHER" id="PTHR42104:SF2">
    <property type="entry name" value="GUANYL-SPECIFIC RIBONUCLEASE, PUTATIVE (AFU_ORTHOLOGUE AFUA_4G01200)-RELATED"/>
    <property type="match status" value="1"/>
</dbReference>
<keyword evidence="1" id="KW-0540">Nuclease</keyword>
<evidence type="ECO:0000313" key="7">
    <source>
        <dbReference type="EMBL" id="CAF9910973.1"/>
    </source>
</evidence>
<evidence type="ECO:0000256" key="4">
    <source>
        <dbReference type="ARBA" id="ARBA00023157"/>
    </source>
</evidence>
<name>A0A8H3IAB7_9LECA</name>
<dbReference type="SUPFAM" id="SSF53933">
    <property type="entry name" value="Microbial ribonucleases"/>
    <property type="match status" value="1"/>
</dbReference>
<sequence>MQLTWNSLLVASLGATNVLATPIAKQASTVDVSKRDPGAVSVTSGPSNSPLCDDKIWSPSDLTAAIQQATDYKALGQYQGKDSYPHTFENRPQKSSNPFKWLFDDGETFTFPNCPTGELLEFPLMRDTSRNAIYTGGPNNRPGPNNPDRVIFTYQDGTHATYCGVITHKGTDDAELFNGDFVGCNPLY</sequence>
<keyword evidence="2" id="KW-0255">Endonuclease</keyword>
<dbReference type="Gene3D" id="3.10.450.30">
    <property type="entry name" value="Microbial ribonucleases"/>
    <property type="match status" value="1"/>
</dbReference>
<keyword evidence="3" id="KW-0378">Hydrolase</keyword>
<proteinExistence type="predicted"/>
<comment type="caution">
    <text evidence="7">The sequence shown here is derived from an EMBL/GenBank/DDBJ whole genome shotgun (WGS) entry which is preliminary data.</text>
</comment>
<evidence type="ECO:0000256" key="6">
    <source>
        <dbReference type="SAM" id="SignalP"/>
    </source>
</evidence>
<keyword evidence="5" id="KW-0456">Lyase</keyword>
<keyword evidence="8" id="KW-1185">Reference proteome</keyword>
<evidence type="ECO:0000256" key="3">
    <source>
        <dbReference type="ARBA" id="ARBA00022801"/>
    </source>
</evidence>
<evidence type="ECO:0000256" key="1">
    <source>
        <dbReference type="ARBA" id="ARBA00022722"/>
    </source>
</evidence>
<dbReference type="OrthoDB" id="5425539at2759"/>
<dbReference type="InterPro" id="IPR016191">
    <property type="entry name" value="Ribonuclease/ribotoxin"/>
</dbReference>
<evidence type="ECO:0000256" key="5">
    <source>
        <dbReference type="ARBA" id="ARBA00023239"/>
    </source>
</evidence>
<organism evidence="7 8">
    <name type="scientific">Heterodermia speciosa</name>
    <dbReference type="NCBI Taxonomy" id="116794"/>
    <lineage>
        <taxon>Eukaryota</taxon>
        <taxon>Fungi</taxon>
        <taxon>Dikarya</taxon>
        <taxon>Ascomycota</taxon>
        <taxon>Pezizomycotina</taxon>
        <taxon>Lecanoromycetes</taxon>
        <taxon>OSLEUM clade</taxon>
        <taxon>Lecanoromycetidae</taxon>
        <taxon>Caliciales</taxon>
        <taxon>Physciaceae</taxon>
        <taxon>Heterodermia</taxon>
    </lineage>
</organism>
<dbReference type="Pfam" id="PF00545">
    <property type="entry name" value="Ribonuclease"/>
    <property type="match status" value="1"/>
</dbReference>
<reference evidence="7" key="1">
    <citation type="submission" date="2021-03" db="EMBL/GenBank/DDBJ databases">
        <authorList>
            <person name="Tagirdzhanova G."/>
        </authorList>
    </citation>
    <scope>NUCLEOTIDE SEQUENCE</scope>
</reference>
<accession>A0A8H3IAB7</accession>
<dbReference type="AlphaFoldDB" id="A0A8H3IAB7"/>
<dbReference type="GO" id="GO:0003723">
    <property type="term" value="F:RNA binding"/>
    <property type="evidence" value="ECO:0007669"/>
    <property type="project" value="InterPro"/>
</dbReference>
<gene>
    <name evidence="7" type="ORF">HETSPECPRED_010254</name>
</gene>
<keyword evidence="6" id="KW-0732">Signal</keyword>
<dbReference type="Proteomes" id="UP000664521">
    <property type="component" value="Unassembled WGS sequence"/>
</dbReference>
<dbReference type="EMBL" id="CAJPDS010000009">
    <property type="protein sequence ID" value="CAF9910973.1"/>
    <property type="molecule type" value="Genomic_DNA"/>
</dbReference>
<feature type="signal peptide" evidence="6">
    <location>
        <begin position="1"/>
        <end position="20"/>
    </location>
</feature>
<evidence type="ECO:0000256" key="2">
    <source>
        <dbReference type="ARBA" id="ARBA00022759"/>
    </source>
</evidence>
<dbReference type="PANTHER" id="PTHR42104">
    <property type="entry name" value="EXTRACELLULAR GUANYL-SPECIFIC RIBONUCLEASE RNTA (AFU_ORTHOLOGUE AFUA_4G03230)"/>
    <property type="match status" value="1"/>
</dbReference>
<protein>
    <submittedName>
        <fullName evidence="7">Uncharacterized protein</fullName>
    </submittedName>
</protein>
<dbReference type="GO" id="GO:0016787">
    <property type="term" value="F:hydrolase activity"/>
    <property type="evidence" value="ECO:0007669"/>
    <property type="project" value="UniProtKB-KW"/>
</dbReference>
<evidence type="ECO:0000313" key="8">
    <source>
        <dbReference type="Proteomes" id="UP000664521"/>
    </source>
</evidence>
<dbReference type="InterPro" id="IPR000026">
    <property type="entry name" value="N1-like"/>
</dbReference>